<dbReference type="InterPro" id="IPR036572">
    <property type="entry name" value="Doublecortin_dom_sf"/>
</dbReference>
<feature type="domain" description="Doublecortin" evidence="2">
    <location>
        <begin position="40"/>
        <end position="123"/>
    </location>
</feature>
<feature type="domain" description="Doublecortin" evidence="2">
    <location>
        <begin position="169"/>
        <end position="251"/>
    </location>
</feature>
<dbReference type="PROSITE" id="PS50309">
    <property type="entry name" value="DC"/>
    <property type="match status" value="2"/>
</dbReference>
<dbReference type="Pfam" id="PF03607">
    <property type="entry name" value="DCX"/>
    <property type="match status" value="2"/>
</dbReference>
<feature type="compositionally biased region" description="Polar residues" evidence="1">
    <location>
        <begin position="374"/>
        <end position="392"/>
    </location>
</feature>
<evidence type="ECO:0000313" key="3">
    <source>
        <dbReference type="EMBL" id="KAI2654505.1"/>
    </source>
</evidence>
<name>A0ABQ8LV28_LABRO</name>
<dbReference type="InterPro" id="IPR003533">
    <property type="entry name" value="Doublecortin_dom"/>
</dbReference>
<feature type="region of interest" description="Disordered" evidence="1">
    <location>
        <begin position="355"/>
        <end position="434"/>
    </location>
</feature>
<dbReference type="PANTHER" id="PTHR23004:SF9">
    <property type="entry name" value="DOUBLECORTIN DOMAIN-CONTAINING PROTEIN 2C"/>
    <property type="match status" value="1"/>
</dbReference>
<sequence length="449" mass="50184">MGTRPNNIWLPPARGKQGFKLLLTTFHCVGGSYAHPPPTKTVIVFRNGDAFYPGRKFVINQRQSSTFDSFLNTVTRGITAHFGAVRNIYTPNKGHRVANLEQLVHGEIYVAAGAERLKKMDYRHITTQKPPKKKSEQGPVHLSPLQIQPVVHSRIIVPARWKRISNESCIINVFTNGDILVPPARVLIPKHTLASWENVLAMVTDRVHLRTGAVHRLYMLNGRPLRGSYELQNNHYYVAVGTERFRSLPYHLAPSKGVIHNINDVINNGILPVLKEKQDKTLFAKPGVDSAGSVFYAKQPGQGLKIPDLFATAEKSVFRATNKRKEAVVASEVLEDENMKVDLPIEQMEVKEIEEEQNSYKFPRPESGGDSPAKNFTNHSNAAFSPRSSPSRTNKEPGDLQPNSHGESRDQALDQQEAKDTKGEEMSSKKCGIQSHMSKFLKGKFLNAC</sequence>
<dbReference type="SUPFAM" id="SSF89837">
    <property type="entry name" value="Doublecortin (DC)"/>
    <property type="match status" value="2"/>
</dbReference>
<evidence type="ECO:0000259" key="2">
    <source>
        <dbReference type="PROSITE" id="PS50309"/>
    </source>
</evidence>
<proteinExistence type="predicted"/>
<evidence type="ECO:0000313" key="4">
    <source>
        <dbReference type="Proteomes" id="UP000830375"/>
    </source>
</evidence>
<reference evidence="3 4" key="1">
    <citation type="submission" date="2022-01" db="EMBL/GenBank/DDBJ databases">
        <title>A high-quality chromosome-level genome assembly of rohu carp, Labeo rohita.</title>
        <authorList>
            <person name="Arick M.A. II"/>
            <person name="Hsu C.-Y."/>
            <person name="Magbanua Z."/>
            <person name="Pechanova O."/>
            <person name="Grover C."/>
            <person name="Miller E."/>
            <person name="Thrash A."/>
            <person name="Ezzel L."/>
            <person name="Alam S."/>
            <person name="Benzie J."/>
            <person name="Hamilton M."/>
            <person name="Karsi A."/>
            <person name="Lawrence M.L."/>
            <person name="Peterson D.G."/>
        </authorList>
    </citation>
    <scope>NUCLEOTIDE SEQUENCE [LARGE SCALE GENOMIC DNA]</scope>
    <source>
        <strain evidence="4">BAU-BD-2019</strain>
        <tissue evidence="3">Blood</tissue>
    </source>
</reference>
<accession>A0ABQ8LV28</accession>
<protein>
    <submittedName>
        <fullName evidence="3">Doublecortin domain-containing protein 2</fullName>
    </submittedName>
</protein>
<dbReference type="Proteomes" id="UP000830375">
    <property type="component" value="Unassembled WGS sequence"/>
</dbReference>
<feature type="compositionally biased region" description="Basic and acidic residues" evidence="1">
    <location>
        <begin position="406"/>
        <end position="428"/>
    </location>
</feature>
<dbReference type="EMBL" id="JACTAM010000017">
    <property type="protein sequence ID" value="KAI2654505.1"/>
    <property type="molecule type" value="Genomic_DNA"/>
</dbReference>
<dbReference type="SMART" id="SM00537">
    <property type="entry name" value="DCX"/>
    <property type="match status" value="2"/>
</dbReference>
<gene>
    <name evidence="3" type="ORF">H4Q32_011239</name>
</gene>
<evidence type="ECO:0000256" key="1">
    <source>
        <dbReference type="SAM" id="MobiDB-lite"/>
    </source>
</evidence>
<keyword evidence="4" id="KW-1185">Reference proteome</keyword>
<dbReference type="Gene3D" id="3.10.20.230">
    <property type="entry name" value="Doublecortin domain"/>
    <property type="match status" value="2"/>
</dbReference>
<dbReference type="CDD" id="cd17071">
    <property type="entry name" value="DCX1_DCDC2_like"/>
    <property type="match status" value="1"/>
</dbReference>
<dbReference type="PANTHER" id="PTHR23004">
    <property type="entry name" value="DOUBLECORTIN DOMAIN CONTAINING 2"/>
    <property type="match status" value="1"/>
</dbReference>
<comment type="caution">
    <text evidence="3">The sequence shown here is derived from an EMBL/GenBank/DDBJ whole genome shotgun (WGS) entry which is preliminary data.</text>
</comment>
<organism evidence="3 4">
    <name type="scientific">Labeo rohita</name>
    <name type="common">Indian major carp</name>
    <name type="synonym">Cyprinus rohita</name>
    <dbReference type="NCBI Taxonomy" id="84645"/>
    <lineage>
        <taxon>Eukaryota</taxon>
        <taxon>Metazoa</taxon>
        <taxon>Chordata</taxon>
        <taxon>Craniata</taxon>
        <taxon>Vertebrata</taxon>
        <taxon>Euteleostomi</taxon>
        <taxon>Actinopterygii</taxon>
        <taxon>Neopterygii</taxon>
        <taxon>Teleostei</taxon>
        <taxon>Ostariophysi</taxon>
        <taxon>Cypriniformes</taxon>
        <taxon>Cyprinidae</taxon>
        <taxon>Labeoninae</taxon>
        <taxon>Labeonini</taxon>
        <taxon>Labeo</taxon>
    </lineage>
</organism>